<dbReference type="Proteomes" id="UP000010880">
    <property type="component" value="Chromosome"/>
</dbReference>
<feature type="binding site" evidence="9 11">
    <location>
        <begin position="361"/>
        <end position="365"/>
    </location>
    <ligand>
        <name>substrate</name>
    </ligand>
</feature>
<evidence type="ECO:0000313" key="14">
    <source>
        <dbReference type="EMBL" id="AGB40109.1"/>
    </source>
</evidence>
<dbReference type="NCBIfam" id="TIGR00649">
    <property type="entry name" value="MG423"/>
    <property type="match status" value="1"/>
</dbReference>
<dbReference type="CDD" id="cd07714">
    <property type="entry name" value="RNaseJ_MBL-fold"/>
    <property type="match status" value="1"/>
</dbReference>
<evidence type="ECO:0000259" key="13">
    <source>
        <dbReference type="SMART" id="SM00849"/>
    </source>
</evidence>
<dbReference type="GO" id="GO:0003723">
    <property type="term" value="F:RNA binding"/>
    <property type="evidence" value="ECO:0007669"/>
    <property type="project" value="UniProtKB-UniRule"/>
</dbReference>
<gene>
    <name evidence="9" type="primary">rnj</name>
    <name evidence="14" type="ordered locus">Halha_0089</name>
</gene>
<dbReference type="HOGENOM" id="CLU_008727_3_1_9"/>
<comment type="cofactor">
    <cofactor evidence="12">
        <name>Zn(2+)</name>
        <dbReference type="ChEBI" id="CHEBI:29105"/>
    </cofactor>
    <text evidence="12">Binds 2 Zn(2+) ions per subunit. It is not clear if Zn(2+) or Mg(2+) is physiologically important.</text>
</comment>
<dbReference type="InterPro" id="IPR001587">
    <property type="entry name" value="RNase_J_CS"/>
</dbReference>
<dbReference type="KEGG" id="hhl:Halha_0089"/>
<dbReference type="Pfam" id="PF00753">
    <property type="entry name" value="Lactamase_B"/>
    <property type="match status" value="1"/>
</dbReference>
<feature type="binding site" evidence="12">
    <location>
        <position position="45"/>
    </location>
    <ligand>
        <name>Ca(2+)</name>
        <dbReference type="ChEBI" id="CHEBI:29108"/>
    </ligand>
</feature>
<dbReference type="PATRIC" id="fig|748449.3.peg.75"/>
<dbReference type="PANTHER" id="PTHR43694:SF1">
    <property type="entry name" value="RIBONUCLEASE J"/>
    <property type="match status" value="1"/>
</dbReference>
<keyword evidence="3 12" id="KW-0479">Metal-binding</keyword>
<evidence type="ECO:0000256" key="9">
    <source>
        <dbReference type="HAMAP-Rule" id="MF_01491"/>
    </source>
</evidence>
<dbReference type="InterPro" id="IPR004613">
    <property type="entry name" value="RNase_J"/>
</dbReference>
<keyword evidence="12" id="KW-0106">Calcium</keyword>
<feature type="active site" description="Proton donor" evidence="10">
    <location>
        <position position="192"/>
    </location>
</feature>
<dbReference type="Gene3D" id="3.60.15.10">
    <property type="entry name" value="Ribonuclease Z/Hydroxyacylglutathione hydrolase-like"/>
    <property type="match status" value="1"/>
</dbReference>
<dbReference type="OrthoDB" id="9758375at2"/>
<comment type="similarity">
    <text evidence="9">Belongs to the metallo-beta-lactamase superfamily. RNA-metabolizing metallo-beta-lactamase-like family. Bacterial RNase J subfamily.</text>
</comment>
<dbReference type="Pfam" id="PF17770">
    <property type="entry name" value="RNase_J_C"/>
    <property type="match status" value="1"/>
</dbReference>
<keyword evidence="15" id="KW-1185">Reference proteome</keyword>
<dbReference type="PANTHER" id="PTHR43694">
    <property type="entry name" value="RIBONUCLEASE J"/>
    <property type="match status" value="1"/>
</dbReference>
<dbReference type="SMART" id="SM00849">
    <property type="entry name" value="Lactamase_B"/>
    <property type="match status" value="1"/>
</dbReference>
<comment type="subunit">
    <text evidence="9">Homodimer, may be a subunit of the RNA degradosome.</text>
</comment>
<evidence type="ECO:0000256" key="3">
    <source>
        <dbReference type="ARBA" id="ARBA00022723"/>
    </source>
</evidence>
<feature type="binding site" evidence="12">
    <location>
        <position position="47"/>
    </location>
    <ligand>
        <name>Ca(2+)</name>
        <dbReference type="ChEBI" id="CHEBI:29108"/>
    </ligand>
</feature>
<keyword evidence="5 9" id="KW-0378">Hydrolase</keyword>
<dbReference type="GO" id="GO:0006364">
    <property type="term" value="P:rRNA processing"/>
    <property type="evidence" value="ECO:0007669"/>
    <property type="project" value="UniProtKB-UniRule"/>
</dbReference>
<keyword evidence="2 9" id="KW-0540">Nuclease</keyword>
<evidence type="ECO:0000256" key="5">
    <source>
        <dbReference type="ARBA" id="ARBA00022801"/>
    </source>
</evidence>
<evidence type="ECO:0000256" key="4">
    <source>
        <dbReference type="ARBA" id="ARBA00022759"/>
    </source>
</evidence>
<evidence type="ECO:0000256" key="10">
    <source>
        <dbReference type="PIRSR" id="PIRSR004803-1"/>
    </source>
</evidence>
<dbReference type="InterPro" id="IPR036866">
    <property type="entry name" value="RibonucZ/Hydroxyglut_hydro"/>
</dbReference>
<dbReference type="STRING" id="748449.Halha_0089"/>
<dbReference type="InterPro" id="IPR011108">
    <property type="entry name" value="RMMBL"/>
</dbReference>
<feature type="binding site" evidence="12">
    <location>
        <position position="72"/>
    </location>
    <ligand>
        <name>Zn(2+)</name>
        <dbReference type="ChEBI" id="CHEBI:29105"/>
        <label>1</label>
        <note>catalytic</note>
    </ligand>
</feature>
<comment type="function">
    <text evidence="9">An RNase that has 5'-3' exonuclease and possibly endonuclease activity. Involved in maturation of rRNA and in some organisms also mRNA maturation and/or decay.</text>
</comment>
<dbReference type="InterPro" id="IPR042173">
    <property type="entry name" value="RNase_J_2"/>
</dbReference>
<proteinExistence type="inferred from homology"/>
<accession>L0K6W4</accession>
<sequence length="545" mass="60554">MAEEISIIPLGGREEIGKNMILIEYNKEILILDCGIAFPTPNMLGVDLVLPKVDYLVKNHDKIKGLLVSHAHEDHIGGIPFLLSEINIPVYGTKFTLGMIKKKLAAKSLSAKTQLREANPREKIKIGPFEINYIRVNHSIPGAAAISIKTPAGTILYTGDFKFDQTPINQELTDYYSLAALGEEGLLALLSDSTNAEREGFSTSEKTVAKNINKLFKKAKGRIIIATFSSHLDRLQQIIDATARTNRKLAISGRSMRENTSLAQKLGYLDIPEGLLINLNEIKKLPNHRVVFMMTGSQGETMASLTRIARGEHRQIAIHQGDMVLFSATPIPGNELAVSTTIDQLFAKGALVKYGSDLNLHASGHASKEELKMMLNLTKPQYFIPVHGEYRHLYHHALLAKRVGIPKDNIFVAKNGSRLNLSANKAYFGSPVKTGKLLIDGSKVGDVGPTVLKERQRLAQNGFLLIIINNNKVLDIISQGFVYLKKSEKLIKELKETIQQTLNKSPAKNKTILQNKIKEKSQEFLYNKTKRNPKIITVITKNKKE</sequence>
<dbReference type="EMBL" id="CP003359">
    <property type="protein sequence ID" value="AGB40109.1"/>
    <property type="molecule type" value="Genomic_DNA"/>
</dbReference>
<evidence type="ECO:0000256" key="2">
    <source>
        <dbReference type="ARBA" id="ARBA00022722"/>
    </source>
</evidence>
<feature type="active site" description="Proton acceptor" evidence="10">
    <location>
        <position position="365"/>
    </location>
</feature>
<evidence type="ECO:0000256" key="1">
    <source>
        <dbReference type="ARBA" id="ARBA00022490"/>
    </source>
</evidence>
<keyword evidence="9" id="KW-0698">rRNA processing</keyword>
<dbReference type="GO" id="GO:0005737">
    <property type="term" value="C:cytoplasm"/>
    <property type="evidence" value="ECO:0007669"/>
    <property type="project" value="UniProtKB-SubCell"/>
</dbReference>
<dbReference type="HAMAP" id="MF_01491">
    <property type="entry name" value="RNase_J_bact"/>
    <property type="match status" value="1"/>
</dbReference>
<feature type="binding site" evidence="12">
    <location>
        <position position="74"/>
    </location>
    <ligand>
        <name>Zn(2+)</name>
        <dbReference type="ChEBI" id="CHEBI:29105"/>
        <label>1</label>
        <note>catalytic</note>
    </ligand>
</feature>
<evidence type="ECO:0000256" key="7">
    <source>
        <dbReference type="ARBA" id="ARBA00022839"/>
    </source>
</evidence>
<dbReference type="PIRSF" id="PIRSF004803">
    <property type="entry name" value="RnjA"/>
    <property type="match status" value="1"/>
</dbReference>
<dbReference type="PROSITE" id="PS01292">
    <property type="entry name" value="UPF0036"/>
    <property type="match status" value="1"/>
</dbReference>
<dbReference type="GO" id="GO:0004521">
    <property type="term" value="F:RNA endonuclease activity"/>
    <property type="evidence" value="ECO:0007669"/>
    <property type="project" value="UniProtKB-UniRule"/>
</dbReference>
<evidence type="ECO:0000256" key="6">
    <source>
        <dbReference type="ARBA" id="ARBA00022833"/>
    </source>
</evidence>
<dbReference type="InterPro" id="IPR055132">
    <property type="entry name" value="RNase_J_b_CASP"/>
</dbReference>
<feature type="binding site" evidence="12">
    <location>
        <position position="70"/>
    </location>
    <ligand>
        <name>Zn(2+)</name>
        <dbReference type="ChEBI" id="CHEBI:29105"/>
        <label>1</label>
        <note>catalytic</note>
    </ligand>
</feature>
<dbReference type="InterPro" id="IPR001279">
    <property type="entry name" value="Metallo-B-lactamas"/>
</dbReference>
<dbReference type="GO" id="GO:0004534">
    <property type="term" value="F:5'-3' RNA exonuclease activity"/>
    <property type="evidence" value="ECO:0007669"/>
    <property type="project" value="UniProtKB-UniRule"/>
</dbReference>
<evidence type="ECO:0000313" key="15">
    <source>
        <dbReference type="Proteomes" id="UP000010880"/>
    </source>
</evidence>
<dbReference type="eggNOG" id="COG0595">
    <property type="taxonomic scope" value="Bacteria"/>
</dbReference>
<keyword evidence="6 12" id="KW-0862">Zinc</keyword>
<dbReference type="Pfam" id="PF07521">
    <property type="entry name" value="RMMBL"/>
    <property type="match status" value="1"/>
</dbReference>
<dbReference type="EC" id="3.1.-.-" evidence="9"/>
<feature type="binding site" evidence="12">
    <location>
        <position position="75"/>
    </location>
    <ligand>
        <name>Zn(2+)</name>
        <dbReference type="ChEBI" id="CHEBI:29105"/>
        <label>1</label>
        <note>catalytic</note>
    </ligand>
</feature>
<name>L0K6W4_HALHC</name>
<keyword evidence="8 9" id="KW-0694">RNA-binding</keyword>
<dbReference type="SUPFAM" id="SSF56281">
    <property type="entry name" value="Metallo-hydrolase/oxidoreductase"/>
    <property type="match status" value="1"/>
</dbReference>
<dbReference type="InterPro" id="IPR030854">
    <property type="entry name" value="RNase_J_bac"/>
</dbReference>
<evidence type="ECO:0000256" key="8">
    <source>
        <dbReference type="ARBA" id="ARBA00022884"/>
    </source>
</evidence>
<feature type="binding site" evidence="11">
    <location>
        <begin position="229"/>
        <end position="231"/>
    </location>
    <ligand>
        <name>substrate</name>
    </ligand>
</feature>
<dbReference type="RefSeq" id="WP_015325837.1">
    <property type="nucleotide sequence ID" value="NC_019978.1"/>
</dbReference>
<feature type="binding site" evidence="12">
    <location>
        <position position="387"/>
    </location>
    <ligand>
        <name>Zn(2+)</name>
        <dbReference type="ChEBI" id="CHEBI:29105"/>
        <label>1</label>
        <note>catalytic</note>
    </ligand>
</feature>
<feature type="domain" description="Metallo-beta-lactamase" evidence="13">
    <location>
        <begin position="17"/>
        <end position="212"/>
    </location>
</feature>
<dbReference type="InterPro" id="IPR041636">
    <property type="entry name" value="RNase_J_C"/>
</dbReference>
<evidence type="ECO:0000256" key="12">
    <source>
        <dbReference type="PIRSR" id="PIRSR004803-3"/>
    </source>
</evidence>
<dbReference type="Gene3D" id="3.10.20.580">
    <property type="match status" value="1"/>
</dbReference>
<feature type="binding site" evidence="12">
    <location>
        <position position="160"/>
    </location>
    <ligand>
        <name>Zn(2+)</name>
        <dbReference type="ChEBI" id="CHEBI:29105"/>
        <label>1</label>
        <note>catalytic</note>
    </ligand>
</feature>
<comment type="cofactor">
    <cofactor evidence="12">
        <name>Ca(2+)</name>
        <dbReference type="ChEBI" id="CHEBI:29108"/>
    </cofactor>
    <text evidence="12">Binds 1 Ca(2+) cation per subunit. Seen in 1 crystal structure, it is not clear if it is physiologically important.</text>
</comment>
<keyword evidence="1 9" id="KW-0963">Cytoplasm</keyword>
<dbReference type="Gene3D" id="3.40.50.10710">
    <property type="entry name" value="Metallo-hydrolase/oxidoreductase"/>
    <property type="match status" value="1"/>
</dbReference>
<dbReference type="AlphaFoldDB" id="L0K6W4"/>
<evidence type="ECO:0000256" key="11">
    <source>
        <dbReference type="PIRSR" id="PIRSR004803-2"/>
    </source>
</evidence>
<dbReference type="Pfam" id="PF22505">
    <property type="entry name" value="RNase_J_b_CASP"/>
    <property type="match status" value="1"/>
</dbReference>
<keyword evidence="7 9" id="KW-0269">Exonuclease</keyword>
<feature type="binding site" evidence="12">
    <location>
        <position position="440"/>
    </location>
    <ligand>
        <name>Ca(2+)</name>
        <dbReference type="ChEBI" id="CHEBI:29108"/>
    </ligand>
</feature>
<keyword evidence="4 9" id="KW-0255">Endonuclease</keyword>
<reference evidence="15" key="1">
    <citation type="submission" date="2012-02" db="EMBL/GenBank/DDBJ databases">
        <title>The complete genome of Halobacteroides halobius DSM 5150.</title>
        <authorList>
            <person name="Lucas S."/>
            <person name="Copeland A."/>
            <person name="Lapidus A."/>
            <person name="Glavina del Rio T."/>
            <person name="Dalin E."/>
            <person name="Tice H."/>
            <person name="Bruce D."/>
            <person name="Goodwin L."/>
            <person name="Pitluck S."/>
            <person name="Peters L."/>
            <person name="Mikhailova N."/>
            <person name="Gu W."/>
            <person name="Kyrpides N."/>
            <person name="Mavromatis K."/>
            <person name="Ivanova N."/>
            <person name="Brettin T."/>
            <person name="Detter J.C."/>
            <person name="Han C."/>
            <person name="Larimer F."/>
            <person name="Land M."/>
            <person name="Hauser L."/>
            <person name="Markowitz V."/>
            <person name="Cheng J.-F."/>
            <person name="Hugenholtz P."/>
            <person name="Woyke T."/>
            <person name="Wu D."/>
            <person name="Tindall B."/>
            <person name="Pomrenke H."/>
            <person name="Brambilla E."/>
            <person name="Klenk H.-P."/>
            <person name="Eisen J.A."/>
        </authorList>
    </citation>
    <scope>NUCLEOTIDE SEQUENCE [LARGE SCALE GENOMIC DNA]</scope>
    <source>
        <strain evidence="15">ATCC 35273 / DSM 5150 / MD-1</strain>
    </source>
</reference>
<protein>
    <recommendedName>
        <fullName evidence="9">Ribonuclease J</fullName>
        <shortName evidence="9">RNase J</shortName>
        <ecNumber evidence="9">3.1.-.-</ecNumber>
    </recommendedName>
</protein>
<organism evidence="14 15">
    <name type="scientific">Halobacteroides halobius (strain ATCC 35273 / DSM 5150 / MD-1)</name>
    <dbReference type="NCBI Taxonomy" id="748449"/>
    <lineage>
        <taxon>Bacteria</taxon>
        <taxon>Bacillati</taxon>
        <taxon>Bacillota</taxon>
        <taxon>Clostridia</taxon>
        <taxon>Halanaerobiales</taxon>
        <taxon>Halobacteroidaceae</taxon>
        <taxon>Halobacteroides</taxon>
    </lineage>
</organism>
<comment type="subcellular location">
    <subcellularLocation>
        <location evidence="9">Cytoplasm</location>
    </subcellularLocation>
</comment>
<dbReference type="GO" id="GO:0008270">
    <property type="term" value="F:zinc ion binding"/>
    <property type="evidence" value="ECO:0007669"/>
    <property type="project" value="InterPro"/>
</dbReference>
<feature type="binding site" evidence="12">
    <location>
        <position position="138"/>
    </location>
    <ligand>
        <name>Zn(2+)</name>
        <dbReference type="ChEBI" id="CHEBI:29105"/>
        <label>1</label>
        <note>catalytic</note>
    </ligand>
</feature>